<protein>
    <submittedName>
        <fullName evidence="1">Uncharacterized protein</fullName>
    </submittedName>
</protein>
<gene>
    <name evidence="1" type="ORF">CYMTET_15395</name>
</gene>
<evidence type="ECO:0000313" key="1">
    <source>
        <dbReference type="EMBL" id="KAK3276531.1"/>
    </source>
</evidence>
<dbReference type="Proteomes" id="UP001190700">
    <property type="component" value="Unassembled WGS sequence"/>
</dbReference>
<sequence length="240" mass="24891">MLGLRVLDGGRDEQTVPDGAFTAKPPRCIRALAAGGGANASRVVGLSLQRRACAITRAEVGAVRLPMLSAVPGSGGGNRGGRYAEGQAQGQLGVTGVLGDREGLREAGGVGVISGRAVTLPKDDLGVNIRPTACGEVLRKLVVKVICRQCAKALTGRFRGHRQDDEPGGLWAAQIRVKKGEKRAHQGDPLGSLYLAHGNVGWEEAAHGNPAGGFEWDRQDGIEALGEHEGCAAGGEAVRR</sequence>
<keyword evidence="2" id="KW-1185">Reference proteome</keyword>
<organism evidence="1 2">
    <name type="scientific">Cymbomonas tetramitiformis</name>
    <dbReference type="NCBI Taxonomy" id="36881"/>
    <lineage>
        <taxon>Eukaryota</taxon>
        <taxon>Viridiplantae</taxon>
        <taxon>Chlorophyta</taxon>
        <taxon>Pyramimonadophyceae</taxon>
        <taxon>Pyramimonadales</taxon>
        <taxon>Pyramimonadaceae</taxon>
        <taxon>Cymbomonas</taxon>
    </lineage>
</organism>
<comment type="caution">
    <text evidence="1">The sequence shown here is derived from an EMBL/GenBank/DDBJ whole genome shotgun (WGS) entry which is preliminary data.</text>
</comment>
<reference evidence="1 2" key="1">
    <citation type="journal article" date="2015" name="Genome Biol. Evol.">
        <title>Comparative Genomics of a Bacterivorous Green Alga Reveals Evolutionary Causalities and Consequences of Phago-Mixotrophic Mode of Nutrition.</title>
        <authorList>
            <person name="Burns J.A."/>
            <person name="Paasch A."/>
            <person name="Narechania A."/>
            <person name="Kim E."/>
        </authorList>
    </citation>
    <scope>NUCLEOTIDE SEQUENCE [LARGE SCALE GENOMIC DNA]</scope>
    <source>
        <strain evidence="1 2">PLY_AMNH</strain>
    </source>
</reference>
<proteinExistence type="predicted"/>
<dbReference type="AlphaFoldDB" id="A0AAE0GFJ5"/>
<evidence type="ECO:0000313" key="2">
    <source>
        <dbReference type="Proteomes" id="UP001190700"/>
    </source>
</evidence>
<accession>A0AAE0GFJ5</accession>
<dbReference type="EMBL" id="LGRX02006504">
    <property type="protein sequence ID" value="KAK3276531.1"/>
    <property type="molecule type" value="Genomic_DNA"/>
</dbReference>
<name>A0AAE0GFJ5_9CHLO</name>